<gene>
    <name evidence="1" type="ORF">S01H4_61452</name>
</gene>
<accession>X1CT70</accession>
<evidence type="ECO:0000313" key="1">
    <source>
        <dbReference type="EMBL" id="GAH10962.1"/>
    </source>
</evidence>
<comment type="caution">
    <text evidence="1">The sequence shown here is derived from an EMBL/GenBank/DDBJ whole genome shotgun (WGS) entry which is preliminary data.</text>
</comment>
<proteinExistence type="predicted"/>
<feature type="non-terminal residue" evidence="1">
    <location>
        <position position="1"/>
    </location>
</feature>
<reference evidence="1" key="1">
    <citation type="journal article" date="2014" name="Front. Microbiol.">
        <title>High frequency of phylogenetically diverse reductive dehalogenase-homologous genes in deep subseafloor sedimentary metagenomes.</title>
        <authorList>
            <person name="Kawai M."/>
            <person name="Futagami T."/>
            <person name="Toyoda A."/>
            <person name="Takaki Y."/>
            <person name="Nishi S."/>
            <person name="Hori S."/>
            <person name="Arai W."/>
            <person name="Tsubouchi T."/>
            <person name="Morono Y."/>
            <person name="Uchiyama I."/>
            <person name="Ito T."/>
            <person name="Fujiyama A."/>
            <person name="Inagaki F."/>
            <person name="Takami H."/>
        </authorList>
    </citation>
    <scope>NUCLEOTIDE SEQUENCE</scope>
    <source>
        <strain evidence="1">Expedition CK06-06</strain>
    </source>
</reference>
<name>X1CT70_9ZZZZ</name>
<organism evidence="1">
    <name type="scientific">marine sediment metagenome</name>
    <dbReference type="NCBI Taxonomy" id="412755"/>
    <lineage>
        <taxon>unclassified sequences</taxon>
        <taxon>metagenomes</taxon>
        <taxon>ecological metagenomes</taxon>
    </lineage>
</organism>
<dbReference type="EMBL" id="BART01036438">
    <property type="protein sequence ID" value="GAH10962.1"/>
    <property type="molecule type" value="Genomic_DNA"/>
</dbReference>
<sequence>RLDYWGQLLRLWYGFYSPDRTWFWGLYLNCTASKSYKQRSTNKN</sequence>
<protein>
    <submittedName>
        <fullName evidence="1">Uncharacterized protein</fullName>
    </submittedName>
</protein>
<dbReference type="AlphaFoldDB" id="X1CT70"/>